<dbReference type="PANTHER" id="PTHR16057">
    <property type="entry name" value="WINS1, 2 PROTEIN"/>
    <property type="match status" value="1"/>
</dbReference>
<protein>
    <submittedName>
        <fullName evidence="3">GL11677</fullName>
    </submittedName>
</protein>
<feature type="domain" description="Protein Lines C-terminal" evidence="2">
    <location>
        <begin position="132"/>
        <end position="168"/>
    </location>
</feature>
<dbReference type="eggNOG" id="ENOG502QT6F">
    <property type="taxonomic scope" value="Eukaryota"/>
</dbReference>
<feature type="non-terminal residue" evidence="3">
    <location>
        <position position="1"/>
    </location>
</feature>
<dbReference type="HOGENOM" id="CLU_108193_0_0_1"/>
<dbReference type="Pfam" id="PF14695">
    <property type="entry name" value="LINES_C"/>
    <property type="match status" value="1"/>
</dbReference>
<dbReference type="AlphaFoldDB" id="B4GCU3"/>
<proteinExistence type="predicted"/>
<dbReference type="Pfam" id="PF14694">
    <property type="entry name" value="LINES_N"/>
    <property type="match status" value="1"/>
</dbReference>
<evidence type="ECO:0000313" key="4">
    <source>
        <dbReference type="Proteomes" id="UP000008744"/>
    </source>
</evidence>
<evidence type="ECO:0000259" key="1">
    <source>
        <dbReference type="Pfam" id="PF14694"/>
    </source>
</evidence>
<keyword evidence="4" id="KW-1185">Reference proteome</keyword>
<evidence type="ECO:0000313" key="3">
    <source>
        <dbReference type="EMBL" id="EDW32506.1"/>
    </source>
</evidence>
<dbReference type="OMA" id="PHEAFIS"/>
<sequence length="176" mass="20435">RDVLSKLETFIKQTLEFHPECHFSKILIHLFDDQDDHLIEAMVCTLDVTSGISFRNNAFPELVAMLNPVYTFLEFLKMTSNSSDLLLDLLVSNETCFLLYLLRLLKYIRMNWTMFVHSCHSFGMGNAMLDEAMGVLIRLRLQISRLVSRQLYPYDISPVLRLLESCESLYEGNELS</sequence>
<dbReference type="InterPro" id="IPR032794">
    <property type="entry name" value="LINES_N"/>
</dbReference>
<dbReference type="STRING" id="7234.B4GCU3"/>
<accession>B4GCU3</accession>
<dbReference type="OrthoDB" id="8251209at2759"/>
<evidence type="ECO:0000259" key="2">
    <source>
        <dbReference type="Pfam" id="PF14695"/>
    </source>
</evidence>
<dbReference type="InterPro" id="IPR029415">
    <property type="entry name" value="Lines_C"/>
</dbReference>
<organism evidence="4">
    <name type="scientific">Drosophila persimilis</name>
    <name type="common">Fruit fly</name>
    <dbReference type="NCBI Taxonomy" id="7234"/>
    <lineage>
        <taxon>Eukaryota</taxon>
        <taxon>Metazoa</taxon>
        <taxon>Ecdysozoa</taxon>
        <taxon>Arthropoda</taxon>
        <taxon>Hexapoda</taxon>
        <taxon>Insecta</taxon>
        <taxon>Pterygota</taxon>
        <taxon>Neoptera</taxon>
        <taxon>Endopterygota</taxon>
        <taxon>Diptera</taxon>
        <taxon>Brachycera</taxon>
        <taxon>Muscomorpha</taxon>
        <taxon>Ephydroidea</taxon>
        <taxon>Drosophilidae</taxon>
        <taxon>Drosophila</taxon>
        <taxon>Sophophora</taxon>
    </lineage>
</organism>
<gene>
    <name evidence="3" type="primary">Dper\GL11677</name>
    <name evidence="3" type="ORF">Dper_GL11677</name>
</gene>
<dbReference type="Proteomes" id="UP000008744">
    <property type="component" value="Unassembled WGS sequence"/>
</dbReference>
<feature type="domain" description="Protein Lines N-terminal" evidence="1">
    <location>
        <begin position="1"/>
        <end position="119"/>
    </location>
</feature>
<dbReference type="PANTHER" id="PTHR16057:SF1">
    <property type="entry name" value="PROTEIN LINES HOMOLOG 1"/>
    <property type="match status" value="1"/>
</dbReference>
<reference evidence="3 4" key="1">
    <citation type="journal article" date="2007" name="Nature">
        <title>Evolution of genes and genomes on the Drosophila phylogeny.</title>
        <authorList>
            <consortium name="Drosophila 12 Genomes Consortium"/>
            <person name="Clark A.G."/>
            <person name="Eisen M.B."/>
            <person name="Smith D.R."/>
            <person name="Bergman C.M."/>
            <person name="Oliver B."/>
            <person name="Markow T.A."/>
            <person name="Kaufman T.C."/>
            <person name="Kellis M."/>
            <person name="Gelbart W."/>
            <person name="Iyer V.N."/>
            <person name="Pollard D.A."/>
            <person name="Sackton T.B."/>
            <person name="Larracuente A.M."/>
            <person name="Singh N.D."/>
            <person name="Abad J.P."/>
            <person name="Abt D.N."/>
            <person name="Adryan B."/>
            <person name="Aguade M."/>
            <person name="Akashi H."/>
            <person name="Anderson W.W."/>
            <person name="Aquadro C.F."/>
            <person name="Ardell D.H."/>
            <person name="Arguello R."/>
            <person name="Artieri C.G."/>
            <person name="Barbash D.A."/>
            <person name="Barker D."/>
            <person name="Barsanti P."/>
            <person name="Batterham P."/>
            <person name="Batzoglou S."/>
            <person name="Begun D."/>
            <person name="Bhutkar A."/>
            <person name="Blanco E."/>
            <person name="Bosak S.A."/>
            <person name="Bradley R.K."/>
            <person name="Brand A.D."/>
            <person name="Brent M.R."/>
            <person name="Brooks A.N."/>
            <person name="Brown R.H."/>
            <person name="Butlin R.K."/>
            <person name="Caggese C."/>
            <person name="Calvi B.R."/>
            <person name="Bernardo de Carvalho A."/>
            <person name="Caspi A."/>
            <person name="Castrezana S."/>
            <person name="Celniker S.E."/>
            <person name="Chang J.L."/>
            <person name="Chapple C."/>
            <person name="Chatterji S."/>
            <person name="Chinwalla A."/>
            <person name="Civetta A."/>
            <person name="Clifton S.W."/>
            <person name="Comeron J.M."/>
            <person name="Costello J.C."/>
            <person name="Coyne J.A."/>
            <person name="Daub J."/>
            <person name="David R.G."/>
            <person name="Delcher A.L."/>
            <person name="Delehaunty K."/>
            <person name="Do C.B."/>
            <person name="Ebling H."/>
            <person name="Edwards K."/>
            <person name="Eickbush T."/>
            <person name="Evans J.D."/>
            <person name="Filipski A."/>
            <person name="Findeiss S."/>
            <person name="Freyhult E."/>
            <person name="Fulton L."/>
            <person name="Fulton R."/>
            <person name="Garcia A.C."/>
            <person name="Gardiner A."/>
            <person name="Garfield D.A."/>
            <person name="Garvin B.E."/>
            <person name="Gibson G."/>
            <person name="Gilbert D."/>
            <person name="Gnerre S."/>
            <person name="Godfrey J."/>
            <person name="Good R."/>
            <person name="Gotea V."/>
            <person name="Gravely B."/>
            <person name="Greenberg A.J."/>
            <person name="Griffiths-Jones S."/>
            <person name="Gross S."/>
            <person name="Guigo R."/>
            <person name="Gustafson E.A."/>
            <person name="Haerty W."/>
            <person name="Hahn M.W."/>
            <person name="Halligan D.L."/>
            <person name="Halpern A.L."/>
            <person name="Halter G.M."/>
            <person name="Han M.V."/>
            <person name="Heger A."/>
            <person name="Hillier L."/>
            <person name="Hinrichs A.S."/>
            <person name="Holmes I."/>
            <person name="Hoskins R.A."/>
            <person name="Hubisz M.J."/>
            <person name="Hultmark D."/>
            <person name="Huntley M.A."/>
            <person name="Jaffe D.B."/>
            <person name="Jagadeeshan S."/>
            <person name="Jeck W.R."/>
            <person name="Johnson J."/>
            <person name="Jones C.D."/>
            <person name="Jordan W.C."/>
            <person name="Karpen G.H."/>
            <person name="Kataoka E."/>
            <person name="Keightley P.D."/>
            <person name="Kheradpour P."/>
            <person name="Kirkness E.F."/>
            <person name="Koerich L.B."/>
            <person name="Kristiansen K."/>
            <person name="Kudrna D."/>
            <person name="Kulathinal R.J."/>
            <person name="Kumar S."/>
            <person name="Kwok R."/>
            <person name="Lander E."/>
            <person name="Langley C.H."/>
            <person name="Lapoint R."/>
            <person name="Lazzaro B.P."/>
            <person name="Lee S.J."/>
            <person name="Levesque L."/>
            <person name="Li R."/>
            <person name="Lin C.F."/>
            <person name="Lin M.F."/>
            <person name="Lindblad-Toh K."/>
            <person name="Llopart A."/>
            <person name="Long M."/>
            <person name="Low L."/>
            <person name="Lozovsky E."/>
            <person name="Lu J."/>
            <person name="Luo M."/>
            <person name="Machado C.A."/>
            <person name="Makalowski W."/>
            <person name="Marzo M."/>
            <person name="Matsuda M."/>
            <person name="Matzkin L."/>
            <person name="McAllister B."/>
            <person name="McBride C.S."/>
            <person name="McKernan B."/>
            <person name="McKernan K."/>
            <person name="Mendez-Lago M."/>
            <person name="Minx P."/>
            <person name="Mollenhauer M.U."/>
            <person name="Montooth K."/>
            <person name="Mount S.M."/>
            <person name="Mu X."/>
            <person name="Myers E."/>
            <person name="Negre B."/>
            <person name="Newfeld S."/>
            <person name="Nielsen R."/>
            <person name="Noor M.A."/>
            <person name="O'Grady P."/>
            <person name="Pachter L."/>
            <person name="Papaceit M."/>
            <person name="Parisi M.J."/>
            <person name="Parisi M."/>
            <person name="Parts L."/>
            <person name="Pedersen J.S."/>
            <person name="Pesole G."/>
            <person name="Phillippy A.M."/>
            <person name="Ponting C.P."/>
            <person name="Pop M."/>
            <person name="Porcelli D."/>
            <person name="Powell J.R."/>
            <person name="Prohaska S."/>
            <person name="Pruitt K."/>
            <person name="Puig M."/>
            <person name="Quesneville H."/>
            <person name="Ram K.R."/>
            <person name="Rand D."/>
            <person name="Rasmussen M.D."/>
            <person name="Reed L.K."/>
            <person name="Reenan R."/>
            <person name="Reily A."/>
            <person name="Remington K.A."/>
            <person name="Rieger T.T."/>
            <person name="Ritchie M.G."/>
            <person name="Robin C."/>
            <person name="Rogers Y.H."/>
            <person name="Rohde C."/>
            <person name="Rozas J."/>
            <person name="Rubenfield M.J."/>
            <person name="Ruiz A."/>
            <person name="Russo S."/>
            <person name="Salzberg S.L."/>
            <person name="Sanchez-Gracia A."/>
            <person name="Saranga D.J."/>
            <person name="Sato H."/>
            <person name="Schaeffer S.W."/>
            <person name="Schatz M.C."/>
            <person name="Schlenke T."/>
            <person name="Schwartz R."/>
            <person name="Segarra C."/>
            <person name="Singh R.S."/>
            <person name="Sirot L."/>
            <person name="Sirota M."/>
            <person name="Sisneros N.B."/>
            <person name="Smith C.D."/>
            <person name="Smith T.F."/>
            <person name="Spieth J."/>
            <person name="Stage D.E."/>
            <person name="Stark A."/>
            <person name="Stephan W."/>
            <person name="Strausberg R.L."/>
            <person name="Strempel S."/>
            <person name="Sturgill D."/>
            <person name="Sutton G."/>
            <person name="Sutton G.G."/>
            <person name="Tao W."/>
            <person name="Teichmann S."/>
            <person name="Tobari Y.N."/>
            <person name="Tomimura Y."/>
            <person name="Tsolas J.M."/>
            <person name="Valente V.L."/>
            <person name="Venter E."/>
            <person name="Venter J.C."/>
            <person name="Vicario S."/>
            <person name="Vieira F.G."/>
            <person name="Vilella A.J."/>
            <person name="Villasante A."/>
            <person name="Walenz B."/>
            <person name="Wang J."/>
            <person name="Wasserman M."/>
            <person name="Watts T."/>
            <person name="Wilson D."/>
            <person name="Wilson R.K."/>
            <person name="Wing R.A."/>
            <person name="Wolfner M.F."/>
            <person name="Wong A."/>
            <person name="Wong G.K."/>
            <person name="Wu C.I."/>
            <person name="Wu G."/>
            <person name="Yamamoto D."/>
            <person name="Yang H.P."/>
            <person name="Yang S.P."/>
            <person name="Yorke J.A."/>
            <person name="Yoshida K."/>
            <person name="Zdobnov E."/>
            <person name="Zhang P."/>
            <person name="Zhang Y."/>
            <person name="Zimin A.V."/>
            <person name="Baldwin J."/>
            <person name="Abdouelleil A."/>
            <person name="Abdulkadir J."/>
            <person name="Abebe A."/>
            <person name="Abera B."/>
            <person name="Abreu J."/>
            <person name="Acer S.C."/>
            <person name="Aftuck L."/>
            <person name="Alexander A."/>
            <person name="An P."/>
            <person name="Anderson E."/>
            <person name="Anderson S."/>
            <person name="Arachi H."/>
            <person name="Azer M."/>
            <person name="Bachantsang P."/>
            <person name="Barry A."/>
            <person name="Bayul T."/>
            <person name="Berlin A."/>
            <person name="Bessette D."/>
            <person name="Bloom T."/>
            <person name="Blye J."/>
            <person name="Boguslavskiy L."/>
            <person name="Bonnet C."/>
            <person name="Boukhgalter B."/>
            <person name="Bourzgui I."/>
            <person name="Brown A."/>
            <person name="Cahill P."/>
            <person name="Channer S."/>
            <person name="Cheshatsang Y."/>
            <person name="Chuda L."/>
            <person name="Citroen M."/>
            <person name="Collymore A."/>
            <person name="Cooke P."/>
            <person name="Costello M."/>
            <person name="D'Aco K."/>
            <person name="Daza R."/>
            <person name="De Haan G."/>
            <person name="DeGray S."/>
            <person name="DeMaso C."/>
            <person name="Dhargay N."/>
            <person name="Dooley K."/>
            <person name="Dooley E."/>
            <person name="Doricent M."/>
            <person name="Dorje P."/>
            <person name="Dorjee K."/>
            <person name="Dupes A."/>
            <person name="Elong R."/>
            <person name="Falk J."/>
            <person name="Farina A."/>
            <person name="Faro S."/>
            <person name="Ferguson D."/>
            <person name="Fisher S."/>
            <person name="Foley C.D."/>
            <person name="Franke A."/>
            <person name="Friedrich D."/>
            <person name="Gadbois L."/>
            <person name="Gearin G."/>
            <person name="Gearin C.R."/>
            <person name="Giannoukos G."/>
            <person name="Goode T."/>
            <person name="Graham J."/>
            <person name="Grandbois E."/>
            <person name="Grewal S."/>
            <person name="Gyaltsen K."/>
            <person name="Hafez N."/>
            <person name="Hagos B."/>
            <person name="Hall J."/>
            <person name="Henson C."/>
            <person name="Hollinger A."/>
            <person name="Honan T."/>
            <person name="Huard M.D."/>
            <person name="Hughes L."/>
            <person name="Hurhula B."/>
            <person name="Husby M.E."/>
            <person name="Kamat A."/>
            <person name="Kanga B."/>
            <person name="Kashin S."/>
            <person name="Khazanovich D."/>
            <person name="Kisner P."/>
            <person name="Lance K."/>
            <person name="Lara M."/>
            <person name="Lee W."/>
            <person name="Lennon N."/>
            <person name="Letendre F."/>
            <person name="LeVine R."/>
            <person name="Lipovsky A."/>
            <person name="Liu X."/>
            <person name="Liu J."/>
            <person name="Liu S."/>
            <person name="Lokyitsang T."/>
            <person name="Lokyitsang Y."/>
            <person name="Lubonja R."/>
            <person name="Lui A."/>
            <person name="MacDonald P."/>
            <person name="Magnisalis V."/>
            <person name="Maru K."/>
            <person name="Matthews C."/>
            <person name="McCusker W."/>
            <person name="McDonough S."/>
            <person name="Mehta T."/>
            <person name="Meldrim J."/>
            <person name="Meneus L."/>
            <person name="Mihai O."/>
            <person name="Mihalev A."/>
            <person name="Mihova T."/>
            <person name="Mittelman R."/>
            <person name="Mlenga V."/>
            <person name="Montmayeur A."/>
            <person name="Mulrain L."/>
            <person name="Navidi A."/>
            <person name="Naylor J."/>
            <person name="Negash T."/>
            <person name="Nguyen T."/>
            <person name="Nguyen N."/>
            <person name="Nicol R."/>
            <person name="Norbu C."/>
            <person name="Norbu N."/>
            <person name="Novod N."/>
            <person name="O'Neill B."/>
            <person name="Osman S."/>
            <person name="Markiewicz E."/>
            <person name="Oyono O.L."/>
            <person name="Patti C."/>
            <person name="Phunkhang P."/>
            <person name="Pierre F."/>
            <person name="Priest M."/>
            <person name="Raghuraman S."/>
            <person name="Rege F."/>
            <person name="Reyes R."/>
            <person name="Rise C."/>
            <person name="Rogov P."/>
            <person name="Ross K."/>
            <person name="Ryan E."/>
            <person name="Settipalli S."/>
            <person name="Shea T."/>
            <person name="Sherpa N."/>
            <person name="Shi L."/>
            <person name="Shih D."/>
            <person name="Sparrow T."/>
            <person name="Spaulding J."/>
            <person name="Stalker J."/>
            <person name="Stange-Thomann N."/>
            <person name="Stavropoulos S."/>
            <person name="Stone C."/>
            <person name="Strader C."/>
            <person name="Tesfaye S."/>
            <person name="Thomson T."/>
            <person name="Thoulutsang Y."/>
            <person name="Thoulutsang D."/>
            <person name="Topham K."/>
            <person name="Topping I."/>
            <person name="Tsamla T."/>
            <person name="Vassiliev H."/>
            <person name="Vo A."/>
            <person name="Wangchuk T."/>
            <person name="Wangdi T."/>
            <person name="Weiand M."/>
            <person name="Wilkinson J."/>
            <person name="Wilson A."/>
            <person name="Yadav S."/>
            <person name="Young G."/>
            <person name="Yu Q."/>
            <person name="Zembek L."/>
            <person name="Zhong D."/>
            <person name="Zimmer A."/>
            <person name="Zwirko Z."/>
            <person name="Jaffe D.B."/>
            <person name="Alvarez P."/>
            <person name="Brockman W."/>
            <person name="Butler J."/>
            <person name="Chin C."/>
            <person name="Gnerre S."/>
            <person name="Grabherr M."/>
            <person name="Kleber M."/>
            <person name="Mauceli E."/>
            <person name="MacCallum I."/>
        </authorList>
    </citation>
    <scope>NUCLEOTIDE SEQUENCE [LARGE SCALE GENOMIC DNA]</scope>
    <source>
        <strain evidence="4">MSH-3 / Tucson 14011-0111.49</strain>
    </source>
</reference>
<name>B4GCU3_DROPE</name>
<dbReference type="EMBL" id="CH479181">
    <property type="protein sequence ID" value="EDW32506.1"/>
    <property type="molecule type" value="Genomic_DNA"/>
</dbReference>
<dbReference type="InterPro" id="IPR024875">
    <property type="entry name" value="Protein_Lines"/>
</dbReference>